<keyword evidence="2" id="KW-1185">Reference proteome</keyword>
<protein>
    <submittedName>
        <fullName evidence="1">Uncharacterized protein</fullName>
    </submittedName>
</protein>
<sequence length="104" mass="12096">MEKPPLAFAPALPYSQLPQYKAYSLCSIVHDIGICPHLHPDEFTQINYVGNPRSQNTYSYQANNRNHLNFLWSNPNNSLNPYHQQLKQPYQPPHTRHNQQTQAL</sequence>
<name>A0ACB9KRI7_BAUVA</name>
<gene>
    <name evidence="1" type="ORF">L6164_033394</name>
</gene>
<organism evidence="1 2">
    <name type="scientific">Bauhinia variegata</name>
    <name type="common">Purple orchid tree</name>
    <name type="synonym">Phanera variegata</name>
    <dbReference type="NCBI Taxonomy" id="167791"/>
    <lineage>
        <taxon>Eukaryota</taxon>
        <taxon>Viridiplantae</taxon>
        <taxon>Streptophyta</taxon>
        <taxon>Embryophyta</taxon>
        <taxon>Tracheophyta</taxon>
        <taxon>Spermatophyta</taxon>
        <taxon>Magnoliopsida</taxon>
        <taxon>eudicotyledons</taxon>
        <taxon>Gunneridae</taxon>
        <taxon>Pentapetalae</taxon>
        <taxon>rosids</taxon>
        <taxon>fabids</taxon>
        <taxon>Fabales</taxon>
        <taxon>Fabaceae</taxon>
        <taxon>Cercidoideae</taxon>
        <taxon>Cercideae</taxon>
        <taxon>Bauhiniinae</taxon>
        <taxon>Bauhinia</taxon>
    </lineage>
</organism>
<comment type="caution">
    <text evidence="1">The sequence shown here is derived from an EMBL/GenBank/DDBJ whole genome shotgun (WGS) entry which is preliminary data.</text>
</comment>
<dbReference type="Proteomes" id="UP000828941">
    <property type="component" value="Chromosome 13"/>
</dbReference>
<evidence type="ECO:0000313" key="2">
    <source>
        <dbReference type="Proteomes" id="UP000828941"/>
    </source>
</evidence>
<accession>A0ACB9KRI7</accession>
<dbReference type="EMBL" id="CM039438">
    <property type="protein sequence ID" value="KAI4299974.1"/>
    <property type="molecule type" value="Genomic_DNA"/>
</dbReference>
<evidence type="ECO:0000313" key="1">
    <source>
        <dbReference type="EMBL" id="KAI4299974.1"/>
    </source>
</evidence>
<reference evidence="1 2" key="1">
    <citation type="journal article" date="2022" name="DNA Res.">
        <title>Chromosomal-level genome assembly of the orchid tree Bauhinia variegata (Leguminosae; Cercidoideae) supports the allotetraploid origin hypothesis of Bauhinia.</title>
        <authorList>
            <person name="Zhong Y."/>
            <person name="Chen Y."/>
            <person name="Zheng D."/>
            <person name="Pang J."/>
            <person name="Liu Y."/>
            <person name="Luo S."/>
            <person name="Meng S."/>
            <person name="Qian L."/>
            <person name="Wei D."/>
            <person name="Dai S."/>
            <person name="Zhou R."/>
        </authorList>
    </citation>
    <scope>NUCLEOTIDE SEQUENCE [LARGE SCALE GENOMIC DNA]</scope>
    <source>
        <strain evidence="1">BV-YZ2020</strain>
    </source>
</reference>
<proteinExistence type="predicted"/>